<evidence type="ECO:0000313" key="3">
    <source>
        <dbReference type="EMBL" id="KAG5187919.1"/>
    </source>
</evidence>
<dbReference type="CDD" id="cd02947">
    <property type="entry name" value="TRX_family"/>
    <property type="match status" value="1"/>
</dbReference>
<feature type="domain" description="Thioredoxin" evidence="2">
    <location>
        <begin position="43"/>
        <end position="172"/>
    </location>
</feature>
<protein>
    <submittedName>
        <fullName evidence="3">Thioredoxin-like protein</fullName>
    </submittedName>
</protein>
<dbReference type="InterPro" id="IPR013766">
    <property type="entry name" value="Thioredoxin_domain"/>
</dbReference>
<organism evidence="3 4">
    <name type="scientific">Tribonema minus</name>
    <dbReference type="NCBI Taxonomy" id="303371"/>
    <lineage>
        <taxon>Eukaryota</taxon>
        <taxon>Sar</taxon>
        <taxon>Stramenopiles</taxon>
        <taxon>Ochrophyta</taxon>
        <taxon>PX clade</taxon>
        <taxon>Xanthophyceae</taxon>
        <taxon>Tribonematales</taxon>
        <taxon>Tribonemataceae</taxon>
        <taxon>Tribonema</taxon>
    </lineage>
</organism>
<accession>A0A835Z8H7</accession>
<dbReference type="OrthoDB" id="2121326at2759"/>
<evidence type="ECO:0000313" key="4">
    <source>
        <dbReference type="Proteomes" id="UP000664859"/>
    </source>
</evidence>
<dbReference type="GO" id="GO:0005737">
    <property type="term" value="C:cytoplasm"/>
    <property type="evidence" value="ECO:0007669"/>
    <property type="project" value="TreeGrafter"/>
</dbReference>
<evidence type="ECO:0000259" key="2">
    <source>
        <dbReference type="PROSITE" id="PS51352"/>
    </source>
</evidence>
<dbReference type="Pfam" id="PF00085">
    <property type="entry name" value="Thioredoxin"/>
    <property type="match status" value="1"/>
</dbReference>
<dbReference type="Gene3D" id="3.40.30.10">
    <property type="entry name" value="Glutaredoxin"/>
    <property type="match status" value="1"/>
</dbReference>
<dbReference type="PANTHER" id="PTHR45663:SF11">
    <property type="entry name" value="GEO12009P1"/>
    <property type="match status" value="1"/>
</dbReference>
<evidence type="ECO:0000256" key="1">
    <source>
        <dbReference type="SAM" id="SignalP"/>
    </source>
</evidence>
<proteinExistence type="predicted"/>
<name>A0A835Z8H7_9STRA</name>
<dbReference type="PROSITE" id="PS51352">
    <property type="entry name" value="THIOREDOXIN_2"/>
    <property type="match status" value="1"/>
</dbReference>
<dbReference type="InterPro" id="IPR036249">
    <property type="entry name" value="Thioredoxin-like_sf"/>
</dbReference>
<sequence length="176" mass="18973">MMRRSGGWALQLASFLGLVTLCCSFVALPVGSGVQPRRAACSQLRMAQVIDLDDVDVAKGATFSELVLESDTPVLVDFYANSSLRLFVDVCRCGPCKLIEPLVKKTAEKYEGKMKAEQVVKVNTEVHKELVGQYNIYGLPLLAVFVDGQVKGVHEGAAGAAQMEKLLKGALPEMVA</sequence>
<dbReference type="Proteomes" id="UP000664859">
    <property type="component" value="Unassembled WGS sequence"/>
</dbReference>
<gene>
    <name evidence="3" type="ORF">JKP88DRAFT_218328</name>
</gene>
<dbReference type="PANTHER" id="PTHR45663">
    <property type="entry name" value="GEO12009P1"/>
    <property type="match status" value="1"/>
</dbReference>
<feature type="signal peptide" evidence="1">
    <location>
        <begin position="1"/>
        <end position="24"/>
    </location>
</feature>
<comment type="caution">
    <text evidence="3">The sequence shown here is derived from an EMBL/GenBank/DDBJ whole genome shotgun (WGS) entry which is preliminary data.</text>
</comment>
<dbReference type="SUPFAM" id="SSF52833">
    <property type="entry name" value="Thioredoxin-like"/>
    <property type="match status" value="1"/>
</dbReference>
<keyword evidence="1" id="KW-0732">Signal</keyword>
<feature type="chain" id="PRO_5032912384" evidence="1">
    <location>
        <begin position="25"/>
        <end position="176"/>
    </location>
</feature>
<dbReference type="AlphaFoldDB" id="A0A835Z8H7"/>
<keyword evidence="4" id="KW-1185">Reference proteome</keyword>
<dbReference type="EMBL" id="JAFCMP010000079">
    <property type="protein sequence ID" value="KAG5187919.1"/>
    <property type="molecule type" value="Genomic_DNA"/>
</dbReference>
<reference evidence="3" key="1">
    <citation type="submission" date="2021-02" db="EMBL/GenBank/DDBJ databases">
        <title>First Annotated Genome of the Yellow-green Alga Tribonema minus.</title>
        <authorList>
            <person name="Mahan K.M."/>
        </authorList>
    </citation>
    <scope>NUCLEOTIDE SEQUENCE</scope>
    <source>
        <strain evidence="3">UTEX B ZZ1240</strain>
    </source>
</reference>
<dbReference type="GO" id="GO:0015035">
    <property type="term" value="F:protein-disulfide reductase activity"/>
    <property type="evidence" value="ECO:0007669"/>
    <property type="project" value="TreeGrafter"/>
</dbReference>